<dbReference type="AlphaFoldDB" id="A0A109JFD7"/>
<evidence type="ECO:0000256" key="5">
    <source>
        <dbReference type="ARBA" id="ARBA00022989"/>
    </source>
</evidence>
<evidence type="ECO:0000256" key="7">
    <source>
        <dbReference type="ARBA" id="ARBA00023136"/>
    </source>
</evidence>
<evidence type="ECO:0000313" key="10">
    <source>
        <dbReference type="EMBL" id="KWV47906.1"/>
    </source>
</evidence>
<feature type="transmembrane region" description="Helical" evidence="8">
    <location>
        <begin position="377"/>
        <end position="398"/>
    </location>
</feature>
<feature type="transmembrane region" description="Helical" evidence="8">
    <location>
        <begin position="316"/>
        <end position="335"/>
    </location>
</feature>
<evidence type="ECO:0000256" key="3">
    <source>
        <dbReference type="ARBA" id="ARBA00022449"/>
    </source>
</evidence>
<proteinExistence type="predicted"/>
<keyword evidence="7 8" id="KW-0472">Membrane</keyword>
<feature type="transmembrane region" description="Helical" evidence="8">
    <location>
        <begin position="100"/>
        <end position="127"/>
    </location>
</feature>
<evidence type="ECO:0000256" key="4">
    <source>
        <dbReference type="ARBA" id="ARBA00022692"/>
    </source>
</evidence>
<evidence type="ECO:0000256" key="8">
    <source>
        <dbReference type="SAM" id="Phobius"/>
    </source>
</evidence>
<keyword evidence="4 8" id="KW-0812">Transmembrane</keyword>
<feature type="transmembrane region" description="Helical" evidence="8">
    <location>
        <begin position="229"/>
        <end position="248"/>
    </location>
</feature>
<evidence type="ECO:0000256" key="6">
    <source>
        <dbReference type="ARBA" id="ARBA00023065"/>
    </source>
</evidence>
<reference evidence="10 11" key="1">
    <citation type="submission" date="2015-11" db="EMBL/GenBank/DDBJ databases">
        <title>Draft Genome Sequence of the Strain BR 10423 (Rhizobium sp.) isolated from nodules of Mimosa pudica.</title>
        <authorList>
            <person name="Barauna A.C."/>
            <person name="Zilli J.E."/>
            <person name="Simoes-Araujo J.L."/>
            <person name="Reis V.M."/>
            <person name="James E.K."/>
            <person name="Reis F.B.Jr."/>
            <person name="Rouws L.F."/>
            <person name="Passos S.R."/>
            <person name="Gois S.R."/>
        </authorList>
    </citation>
    <scope>NUCLEOTIDE SEQUENCE [LARGE SCALE GENOMIC DNA]</scope>
    <source>
        <strain evidence="10 11">BR10423</strain>
    </source>
</reference>
<dbReference type="GO" id="GO:1902600">
    <property type="term" value="P:proton transmembrane transport"/>
    <property type="evidence" value="ECO:0007669"/>
    <property type="project" value="InterPro"/>
</dbReference>
<feature type="transmembrane region" description="Helical" evidence="8">
    <location>
        <begin position="347"/>
        <end position="365"/>
    </location>
</feature>
<evidence type="ECO:0000256" key="1">
    <source>
        <dbReference type="ARBA" id="ARBA00004651"/>
    </source>
</evidence>
<evidence type="ECO:0000313" key="11">
    <source>
        <dbReference type="Proteomes" id="UP000068164"/>
    </source>
</evidence>
<comment type="caution">
    <text evidence="10">The sequence shown here is derived from an EMBL/GenBank/DDBJ whole genome shotgun (WGS) entry which is preliminary data.</text>
</comment>
<feature type="transmembrane region" description="Helical" evidence="8">
    <location>
        <begin position="198"/>
        <end position="217"/>
    </location>
</feature>
<dbReference type="InterPro" id="IPR006153">
    <property type="entry name" value="Cation/H_exchanger_TM"/>
</dbReference>
<feature type="transmembrane region" description="Helical" evidence="8">
    <location>
        <begin position="6"/>
        <end position="23"/>
    </location>
</feature>
<name>A0A109JFD7_9HYPH</name>
<dbReference type="GO" id="GO:0015297">
    <property type="term" value="F:antiporter activity"/>
    <property type="evidence" value="ECO:0007669"/>
    <property type="project" value="UniProtKB-KW"/>
</dbReference>
<feature type="transmembrane region" description="Helical" evidence="8">
    <location>
        <begin position="30"/>
        <end position="48"/>
    </location>
</feature>
<feature type="domain" description="Cation/H+ exchanger transmembrane" evidence="9">
    <location>
        <begin position="15"/>
        <end position="403"/>
    </location>
</feature>
<keyword evidence="2" id="KW-0813">Transport</keyword>
<accession>A0A109JFD7</accession>
<protein>
    <submittedName>
        <fullName evidence="10">Cation transporter</fullName>
    </submittedName>
</protein>
<dbReference type="EMBL" id="LNCD01000101">
    <property type="protein sequence ID" value="KWV47906.1"/>
    <property type="molecule type" value="Genomic_DNA"/>
</dbReference>
<dbReference type="Proteomes" id="UP000068164">
    <property type="component" value="Unassembled WGS sequence"/>
</dbReference>
<dbReference type="Pfam" id="PF00999">
    <property type="entry name" value="Na_H_Exchanger"/>
    <property type="match status" value="1"/>
</dbReference>
<organism evidence="10 11">
    <name type="scientific">Rhizobium altiplani</name>
    <dbReference type="NCBI Taxonomy" id="1864509"/>
    <lineage>
        <taxon>Bacteria</taxon>
        <taxon>Pseudomonadati</taxon>
        <taxon>Pseudomonadota</taxon>
        <taxon>Alphaproteobacteria</taxon>
        <taxon>Hyphomicrobiales</taxon>
        <taxon>Rhizobiaceae</taxon>
        <taxon>Rhizobium/Agrobacterium group</taxon>
        <taxon>Rhizobium</taxon>
    </lineage>
</organism>
<sequence>MNSYAVTLFLFGAVVLLTAWLPLVLRRIPLSLPICCIGIGVLLAWSPISPLPRMNPLENTVWTEHFTEFVVIVALMGAGLKIDRPLGWRRWMTTWRLLGLAMPLSIGAIAFLGWSILGLGLASALLLGAALAPTDPVLAADVQVGPPKTGEKDDIRFALTSEAGLNDGLSFPFVMAAIAIAASGGDWGWTARWFVVDVVWRLAAGVAVGWAVGRLLGFLTFRAPEAGRLAKTGDGLAALGFTCVSYAATELVHGYGFVAVFVTALTLRSIERSSDYHEELHDFGEQIERLLMMLLLVCFGSAVAEGKLISFVDWRVVVVAGLVLAVVRPLCGWISMLGCPHPTAEKLIIAVFGIRGLGSIYYLAYASGKVQFQAIETVWSTVFLIILVSIVLHGVSVTPVMKWIDGRRGVDPARRIGGMPAMGRNSLERGEGSGRA</sequence>
<evidence type="ECO:0000259" key="9">
    <source>
        <dbReference type="Pfam" id="PF00999"/>
    </source>
</evidence>
<dbReference type="RefSeq" id="WP_062371927.1">
    <property type="nucleotide sequence ID" value="NZ_LNCD01000101.1"/>
</dbReference>
<gene>
    <name evidence="10" type="ORF">AS026_12570</name>
</gene>
<keyword evidence="5 8" id="KW-1133">Transmembrane helix</keyword>
<dbReference type="PANTHER" id="PTHR32507">
    <property type="entry name" value="NA(+)/H(+) ANTIPORTER 1"/>
    <property type="match status" value="1"/>
</dbReference>
<keyword evidence="6" id="KW-0406">Ion transport</keyword>
<comment type="subcellular location">
    <subcellularLocation>
        <location evidence="1">Cell membrane</location>
        <topology evidence="1">Multi-pass membrane protein</topology>
    </subcellularLocation>
</comment>
<keyword evidence="11" id="KW-1185">Reference proteome</keyword>
<dbReference type="PANTHER" id="PTHR32507:SF8">
    <property type="entry name" value="CNH1P"/>
    <property type="match status" value="1"/>
</dbReference>
<feature type="transmembrane region" description="Helical" evidence="8">
    <location>
        <begin position="60"/>
        <end position="80"/>
    </location>
</feature>
<dbReference type="GO" id="GO:0005886">
    <property type="term" value="C:plasma membrane"/>
    <property type="evidence" value="ECO:0007669"/>
    <property type="project" value="UniProtKB-SubCell"/>
</dbReference>
<dbReference type="OrthoDB" id="9810860at2"/>
<keyword evidence="3" id="KW-0050">Antiport</keyword>
<evidence type="ECO:0000256" key="2">
    <source>
        <dbReference type="ARBA" id="ARBA00022448"/>
    </source>
</evidence>